<evidence type="ECO:0000313" key="1">
    <source>
        <dbReference type="EMBL" id="CAI2363147.1"/>
    </source>
</evidence>
<sequence length="565" mass="65079">MQDMRSQDRLKSFIKVSKKDYKSECEKFIVSLRKTRKQKKFNDKRKIYSKVFDVDDKTSSKAGLDRIETIDSSPFSTDSSMDKEDACETLTNITSDLCKSVDELEIIDLVERLSNFLLSSWEADFQRALLTEGLVYKYATFLNFQNKVLSKVIIKFLGNLFYHVDEINPSMITSMVESGLIEILVTKTLVSINSLDIPHKSTFEDGKYDFGSFNEKYMPIYKLLINLCAVEPKLEQEILGCDILDSIVVTLSNDFMENNEDFIICVARLLKVLLPNIKSQHILLIYQLGRVLFPILEKTESPDLQLEILNCLNFIFQYDESSCEYKYIKYMCGLLATSMKLKQKLSKEFNLQYEQQILSIICTVTCFEKCSKFSKLILESIPSILKFLRNKHSNLKTKQLVLSIVGNLSLSGDLYQDPQIFTQSINKVVLEMLFQHREQSKDNSEEDISFDYKLSVLECVKTMLVKVPYQLQCDTIEDGILEVMNNFINPNNEPPEVNKEYLVILFNILACENKNQGSVFCKERIIESDCISFIEELCSYPDTTISTLAGCISDHLENSEYCKIV</sequence>
<dbReference type="Gene3D" id="1.25.10.10">
    <property type="entry name" value="Leucine-rich Repeat Variant"/>
    <property type="match status" value="1"/>
</dbReference>
<dbReference type="EMBL" id="CAMPGE010004299">
    <property type="protein sequence ID" value="CAI2363147.1"/>
    <property type="molecule type" value="Genomic_DNA"/>
</dbReference>
<dbReference type="Proteomes" id="UP001295684">
    <property type="component" value="Unassembled WGS sequence"/>
</dbReference>
<evidence type="ECO:0000313" key="2">
    <source>
        <dbReference type="Proteomes" id="UP001295684"/>
    </source>
</evidence>
<organism evidence="1 2">
    <name type="scientific">Euplotes crassus</name>
    <dbReference type="NCBI Taxonomy" id="5936"/>
    <lineage>
        <taxon>Eukaryota</taxon>
        <taxon>Sar</taxon>
        <taxon>Alveolata</taxon>
        <taxon>Ciliophora</taxon>
        <taxon>Intramacronucleata</taxon>
        <taxon>Spirotrichea</taxon>
        <taxon>Hypotrichia</taxon>
        <taxon>Euplotida</taxon>
        <taxon>Euplotidae</taxon>
        <taxon>Moneuplotes</taxon>
    </lineage>
</organism>
<accession>A0AAD1U681</accession>
<proteinExistence type="predicted"/>
<comment type="caution">
    <text evidence="1">The sequence shown here is derived from an EMBL/GenBank/DDBJ whole genome shotgun (WGS) entry which is preliminary data.</text>
</comment>
<keyword evidence="2" id="KW-1185">Reference proteome</keyword>
<dbReference type="InterPro" id="IPR011989">
    <property type="entry name" value="ARM-like"/>
</dbReference>
<dbReference type="AlphaFoldDB" id="A0AAD1U681"/>
<dbReference type="SUPFAM" id="SSF48371">
    <property type="entry name" value="ARM repeat"/>
    <property type="match status" value="1"/>
</dbReference>
<gene>
    <name evidence="1" type="ORF">ECRASSUSDP1_LOCUS4477</name>
</gene>
<dbReference type="InterPro" id="IPR016024">
    <property type="entry name" value="ARM-type_fold"/>
</dbReference>
<reference evidence="1" key="1">
    <citation type="submission" date="2023-07" db="EMBL/GenBank/DDBJ databases">
        <authorList>
            <consortium name="AG Swart"/>
            <person name="Singh M."/>
            <person name="Singh A."/>
            <person name="Seah K."/>
            <person name="Emmerich C."/>
        </authorList>
    </citation>
    <scope>NUCLEOTIDE SEQUENCE</scope>
    <source>
        <strain evidence="1">DP1</strain>
    </source>
</reference>
<name>A0AAD1U681_EUPCR</name>
<protein>
    <submittedName>
        <fullName evidence="1">Uncharacterized protein</fullName>
    </submittedName>
</protein>